<gene>
    <name evidence="1" type="ORF">PCOR1329_LOCUS13451</name>
</gene>
<keyword evidence="2" id="KW-1185">Reference proteome</keyword>
<feature type="non-terminal residue" evidence="1">
    <location>
        <position position="1"/>
    </location>
</feature>
<name>A0ABN9QR78_9DINO</name>
<evidence type="ECO:0000313" key="1">
    <source>
        <dbReference type="EMBL" id="CAK0807619.1"/>
    </source>
</evidence>
<sequence>DTITIVVDWRNIEDGSVGHGVYTSSWVAPKSDVHSQQRWFYMGQQGEVTVDQAHRGYFVAQEGAPFASVNPLFWKPTPSDGKFKGQRT</sequence>
<evidence type="ECO:0000313" key="2">
    <source>
        <dbReference type="Proteomes" id="UP001189429"/>
    </source>
</evidence>
<comment type="caution">
    <text evidence="1">The sequence shown here is derived from an EMBL/GenBank/DDBJ whole genome shotgun (WGS) entry which is preliminary data.</text>
</comment>
<dbReference type="EMBL" id="CAUYUJ010003969">
    <property type="protein sequence ID" value="CAK0807619.1"/>
    <property type="molecule type" value="Genomic_DNA"/>
</dbReference>
<protein>
    <submittedName>
        <fullName evidence="1">Uncharacterized protein</fullName>
    </submittedName>
</protein>
<proteinExistence type="predicted"/>
<accession>A0ABN9QR78</accession>
<organism evidence="1 2">
    <name type="scientific">Prorocentrum cordatum</name>
    <dbReference type="NCBI Taxonomy" id="2364126"/>
    <lineage>
        <taxon>Eukaryota</taxon>
        <taxon>Sar</taxon>
        <taxon>Alveolata</taxon>
        <taxon>Dinophyceae</taxon>
        <taxon>Prorocentrales</taxon>
        <taxon>Prorocentraceae</taxon>
        <taxon>Prorocentrum</taxon>
    </lineage>
</organism>
<feature type="non-terminal residue" evidence="1">
    <location>
        <position position="88"/>
    </location>
</feature>
<reference evidence="1" key="1">
    <citation type="submission" date="2023-10" db="EMBL/GenBank/DDBJ databases">
        <authorList>
            <person name="Chen Y."/>
            <person name="Shah S."/>
            <person name="Dougan E. K."/>
            <person name="Thang M."/>
            <person name="Chan C."/>
        </authorList>
    </citation>
    <scope>NUCLEOTIDE SEQUENCE [LARGE SCALE GENOMIC DNA]</scope>
</reference>
<dbReference type="Proteomes" id="UP001189429">
    <property type="component" value="Unassembled WGS sequence"/>
</dbReference>